<evidence type="ECO:0000259" key="8">
    <source>
        <dbReference type="Pfam" id="PF12287"/>
    </source>
</evidence>
<comment type="subcellular location">
    <subcellularLocation>
        <location evidence="1">Cytoplasm</location>
    </subcellularLocation>
</comment>
<sequence>MPSAASPELGAAAGTSEALRQVLGVIDKKVRNMEKKKVKLSDYEAKKCKGERLNPDQMEALAKAQEVTHNLEFARDLQRSFVALGLDIQKAAKKASRREQLLRQEQEKRRLQALLEVQRLLGRLGEGAVRQQLRRLLSEPQLAGLDRFFRLVSPAREPGVGLAGRLQEASVHLWELLEAREKAVAGTTYKALKESLDKVLQSGTRNGTCAEEASPEPDEQPAEDGNGPRDVTAAAVTRRARPSGFLPAVRKPPADPRAGARGTYPAPTLNLAPPTDPGVRKQAVQDLMAQMQGTYNFMQESILEFDGQVLDPAIVSIHAASPALRDMSQMLSSEPRLTPPVMGRITIPVKVPTSAVYLVNENSCLLRPPCHQSSPPPNPSTAGASTSTPRPSSPCKRYAARPLVPPPSASPDHGSRWFSPSFHLYVQVFNTHAPSAEVESQNLPAPFESSYFPTFSQPPHAMEQPEMQPGSFHPQDHQSISQQAVGLGAGFSRAGQPFFSNSRGGAMSRGTARPARAALNGYRGSSNGFRGSYDGYRAPFPSGVAGGYGPSQFGGRDYNGSNYQRDGYQQNYKRGCSRGNAPTLRS</sequence>
<dbReference type="InterPro" id="IPR022070">
    <property type="entry name" value="Caprin-1_C"/>
</dbReference>
<dbReference type="InterPro" id="IPR028816">
    <property type="entry name" value="Caprin"/>
</dbReference>
<dbReference type="GO" id="GO:0003723">
    <property type="term" value="F:RNA binding"/>
    <property type="evidence" value="ECO:0007669"/>
    <property type="project" value="UniProtKB-KW"/>
</dbReference>
<evidence type="ECO:0000256" key="1">
    <source>
        <dbReference type="ARBA" id="ARBA00004496"/>
    </source>
</evidence>
<keyword evidence="3" id="KW-0963">Cytoplasm</keyword>
<dbReference type="GO" id="GO:0017148">
    <property type="term" value="P:negative regulation of translation"/>
    <property type="evidence" value="ECO:0007669"/>
    <property type="project" value="UniProtKB-KW"/>
</dbReference>
<reference evidence="10" key="1">
    <citation type="submission" date="2025-08" db="UniProtKB">
        <authorList>
            <consortium name="Ensembl"/>
        </authorList>
    </citation>
    <scope>IDENTIFICATION</scope>
</reference>
<dbReference type="Ensembl" id="ENSDCDT00010040488.1">
    <property type="protein sequence ID" value="ENSDCDP00010032630.1"/>
    <property type="gene ID" value="ENSDCDG00010020862.1"/>
</dbReference>
<evidence type="ECO:0000256" key="7">
    <source>
        <dbReference type="SAM" id="MobiDB-lite"/>
    </source>
</evidence>
<evidence type="ECO:0000256" key="2">
    <source>
        <dbReference type="ARBA" id="ARBA00007950"/>
    </source>
</evidence>
<evidence type="ECO:0000256" key="3">
    <source>
        <dbReference type="ARBA" id="ARBA00022490"/>
    </source>
</evidence>
<dbReference type="GO" id="GO:0005737">
    <property type="term" value="C:cytoplasm"/>
    <property type="evidence" value="ECO:0007669"/>
    <property type="project" value="UniProtKB-SubCell"/>
</dbReference>
<feature type="compositionally biased region" description="Polar residues" evidence="7">
    <location>
        <begin position="381"/>
        <end position="390"/>
    </location>
</feature>
<name>A0AAY4CHF5_9TELE</name>
<feature type="region of interest" description="Disordered" evidence="7">
    <location>
        <begin position="369"/>
        <end position="413"/>
    </location>
</feature>
<accession>A0AAY4CHF5</accession>
<evidence type="ECO:0008006" key="12">
    <source>
        <dbReference type="Google" id="ProtNLM"/>
    </source>
</evidence>
<organism evidence="10 11">
    <name type="scientific">Denticeps clupeoides</name>
    <name type="common">denticle herring</name>
    <dbReference type="NCBI Taxonomy" id="299321"/>
    <lineage>
        <taxon>Eukaryota</taxon>
        <taxon>Metazoa</taxon>
        <taxon>Chordata</taxon>
        <taxon>Craniata</taxon>
        <taxon>Vertebrata</taxon>
        <taxon>Euteleostomi</taxon>
        <taxon>Actinopterygii</taxon>
        <taxon>Neopterygii</taxon>
        <taxon>Teleostei</taxon>
        <taxon>Clupei</taxon>
        <taxon>Clupeiformes</taxon>
        <taxon>Denticipitoidei</taxon>
        <taxon>Denticipitidae</taxon>
        <taxon>Denticeps</taxon>
    </lineage>
</organism>
<evidence type="ECO:0000256" key="5">
    <source>
        <dbReference type="ARBA" id="ARBA00022884"/>
    </source>
</evidence>
<dbReference type="Pfam" id="PF12287">
    <property type="entry name" value="Caprin-1_C"/>
    <property type="match status" value="1"/>
</dbReference>
<evidence type="ECO:0000313" key="11">
    <source>
        <dbReference type="Proteomes" id="UP000694580"/>
    </source>
</evidence>
<keyword evidence="4" id="KW-0221">Differentiation</keyword>
<comment type="similarity">
    <text evidence="2">Belongs to the caprin family.</text>
</comment>
<dbReference type="InterPro" id="IPR041637">
    <property type="entry name" value="Caprin-1_dimer"/>
</dbReference>
<dbReference type="Proteomes" id="UP000694580">
    <property type="component" value="Unplaced"/>
</dbReference>
<evidence type="ECO:0000256" key="4">
    <source>
        <dbReference type="ARBA" id="ARBA00022782"/>
    </source>
</evidence>
<dbReference type="PANTHER" id="PTHR22922:SF3">
    <property type="entry name" value="CAPRIN-1"/>
    <property type="match status" value="1"/>
</dbReference>
<keyword evidence="6" id="KW-0652">Protein synthesis inhibitor</keyword>
<feature type="domain" description="Caprin-1 dimerization" evidence="9">
    <location>
        <begin position="97"/>
        <end position="203"/>
    </location>
</feature>
<evidence type="ECO:0000256" key="6">
    <source>
        <dbReference type="ARBA" id="ARBA00023193"/>
    </source>
</evidence>
<keyword evidence="11" id="KW-1185">Reference proteome</keyword>
<proteinExistence type="inferred from homology"/>
<evidence type="ECO:0000313" key="10">
    <source>
        <dbReference type="Ensembl" id="ENSDCDP00010032630.1"/>
    </source>
</evidence>
<dbReference type="PANTHER" id="PTHR22922">
    <property type="entry name" value="GPI-ANCHORED PROTEIN P137"/>
    <property type="match status" value="1"/>
</dbReference>
<feature type="region of interest" description="Disordered" evidence="7">
    <location>
        <begin position="204"/>
        <end position="279"/>
    </location>
</feature>
<dbReference type="GeneTree" id="ENSGT00940000153438"/>
<dbReference type="Pfam" id="PF18293">
    <property type="entry name" value="Caprin-1_dimer"/>
    <property type="match status" value="1"/>
</dbReference>
<protein>
    <recommendedName>
        <fullName evidence="12">Caprin-1</fullName>
    </recommendedName>
</protein>
<reference evidence="10" key="2">
    <citation type="submission" date="2025-09" db="UniProtKB">
        <authorList>
            <consortium name="Ensembl"/>
        </authorList>
    </citation>
    <scope>IDENTIFICATION</scope>
</reference>
<keyword evidence="5" id="KW-0694">RNA-binding</keyword>
<feature type="compositionally biased region" description="Acidic residues" evidence="7">
    <location>
        <begin position="213"/>
        <end position="222"/>
    </location>
</feature>
<evidence type="ECO:0000259" key="9">
    <source>
        <dbReference type="Pfam" id="PF18293"/>
    </source>
</evidence>
<feature type="region of interest" description="Disordered" evidence="7">
    <location>
        <begin position="546"/>
        <end position="586"/>
    </location>
</feature>
<dbReference type="GO" id="GO:0030154">
    <property type="term" value="P:cell differentiation"/>
    <property type="evidence" value="ECO:0007669"/>
    <property type="project" value="UniProtKB-KW"/>
</dbReference>
<feature type="domain" description="Cytoplasmic activation/proliferation-associated protein-1 C term" evidence="8">
    <location>
        <begin position="284"/>
        <end position="578"/>
    </location>
</feature>
<dbReference type="AlphaFoldDB" id="A0AAY4CHF5"/>
<feature type="compositionally biased region" description="Polar residues" evidence="7">
    <location>
        <begin position="559"/>
        <end position="572"/>
    </location>
</feature>